<sequence length="156" mass="17597">MAPPIIPEVASSTPPSKPPSTNLHNPLPLSATQENEVKKLFHARIRAKCADEISEFAACAKGRLFSVAWACKTQQFHMNSCMLANSSHAEQDAAREEWFAGVLDRRKKKAEELEAVERRRERIIELTRRQEEKEAAEAEAKRREAEAKGKAGGWFR</sequence>
<evidence type="ECO:0000256" key="3">
    <source>
        <dbReference type="RuleBase" id="RU364104"/>
    </source>
</evidence>
<name>A0A0N1HNB5_9EURO</name>
<comment type="function">
    <text evidence="3">Required for mitochondrial cytochrome c oxidase (COX) assembly and respiration.</text>
</comment>
<evidence type="ECO:0000256" key="4">
    <source>
        <dbReference type="SAM" id="MobiDB-lite"/>
    </source>
</evidence>
<dbReference type="GO" id="GO:0005743">
    <property type="term" value="C:mitochondrial inner membrane"/>
    <property type="evidence" value="ECO:0007669"/>
    <property type="project" value="UniProtKB-SubCell"/>
</dbReference>
<accession>A0A0N1HNB5</accession>
<evidence type="ECO:0000256" key="2">
    <source>
        <dbReference type="ARBA" id="ARBA00023157"/>
    </source>
</evidence>
<dbReference type="STRING" id="1664694.A0A0N1HNB5"/>
<evidence type="ECO:0000256" key="1">
    <source>
        <dbReference type="ARBA" id="ARBA00007347"/>
    </source>
</evidence>
<evidence type="ECO:0000313" key="5">
    <source>
        <dbReference type="EMBL" id="KPI38956.1"/>
    </source>
</evidence>
<gene>
    <name evidence="5" type="ORF">AB675_4665</name>
</gene>
<keyword evidence="3" id="KW-0496">Mitochondrion</keyword>
<keyword evidence="3" id="KW-0143">Chaperone</keyword>
<comment type="caution">
    <text evidence="5">The sequence shown here is derived from an EMBL/GenBank/DDBJ whole genome shotgun (WGS) entry which is preliminary data.</text>
</comment>
<protein>
    <recommendedName>
        <fullName evidence="3">COX assembly mitochondrial protein</fullName>
    </recommendedName>
</protein>
<comment type="subcellular location">
    <subcellularLocation>
        <location evidence="3">Mitochondrion inner membrane</location>
    </subcellularLocation>
</comment>
<dbReference type="GeneID" id="28736699"/>
<dbReference type="RefSeq" id="XP_017998919.1">
    <property type="nucleotide sequence ID" value="XM_018144819.1"/>
</dbReference>
<proteinExistence type="inferred from homology"/>
<feature type="region of interest" description="Disordered" evidence="4">
    <location>
        <begin position="129"/>
        <end position="156"/>
    </location>
</feature>
<reference evidence="5 6" key="1">
    <citation type="submission" date="2015-06" db="EMBL/GenBank/DDBJ databases">
        <title>Draft genome of the ant-associated black yeast Phialophora attae CBS 131958.</title>
        <authorList>
            <person name="Moreno L.F."/>
            <person name="Stielow B.J."/>
            <person name="de Hoog S."/>
            <person name="Vicente V.A."/>
            <person name="Weiss V.A."/>
            <person name="de Vries M."/>
            <person name="Cruz L.M."/>
            <person name="Souza E.M."/>
        </authorList>
    </citation>
    <scope>NUCLEOTIDE SEQUENCE [LARGE SCALE GENOMIC DNA]</scope>
    <source>
        <strain evidence="5 6">CBS 131958</strain>
    </source>
</reference>
<dbReference type="Pfam" id="PF08583">
    <property type="entry name" value="Cmc1"/>
    <property type="match status" value="1"/>
</dbReference>
<comment type="similarity">
    <text evidence="1 3">Belongs to the CMC family.</text>
</comment>
<feature type="compositionally biased region" description="Basic and acidic residues" evidence="4">
    <location>
        <begin position="129"/>
        <end position="149"/>
    </location>
</feature>
<feature type="region of interest" description="Disordered" evidence="4">
    <location>
        <begin position="1"/>
        <end position="28"/>
    </location>
</feature>
<keyword evidence="6" id="KW-1185">Reference proteome</keyword>
<dbReference type="Proteomes" id="UP000038010">
    <property type="component" value="Unassembled WGS sequence"/>
</dbReference>
<keyword evidence="3" id="KW-0472">Membrane</keyword>
<dbReference type="AlphaFoldDB" id="A0A0N1HNB5"/>
<keyword evidence="2" id="KW-1015">Disulfide bond</keyword>
<organism evidence="5 6">
    <name type="scientific">Cyphellophora attinorum</name>
    <dbReference type="NCBI Taxonomy" id="1664694"/>
    <lineage>
        <taxon>Eukaryota</taxon>
        <taxon>Fungi</taxon>
        <taxon>Dikarya</taxon>
        <taxon>Ascomycota</taxon>
        <taxon>Pezizomycotina</taxon>
        <taxon>Eurotiomycetes</taxon>
        <taxon>Chaetothyriomycetidae</taxon>
        <taxon>Chaetothyriales</taxon>
        <taxon>Cyphellophoraceae</taxon>
        <taxon>Cyphellophora</taxon>
    </lineage>
</organism>
<dbReference type="EMBL" id="LFJN01000016">
    <property type="protein sequence ID" value="KPI38956.1"/>
    <property type="molecule type" value="Genomic_DNA"/>
</dbReference>
<dbReference type="OrthoDB" id="6224010at2759"/>
<dbReference type="InterPro" id="IPR013892">
    <property type="entry name" value="Cyt_c_biogenesis_Cmc1-like"/>
</dbReference>
<dbReference type="VEuPathDB" id="FungiDB:AB675_4665"/>
<evidence type="ECO:0000313" key="6">
    <source>
        <dbReference type="Proteomes" id="UP000038010"/>
    </source>
</evidence>
<keyword evidence="3" id="KW-0999">Mitochondrion inner membrane</keyword>